<dbReference type="EMBL" id="LR899009">
    <property type="protein sequence ID" value="CAD7076842.1"/>
    <property type="molecule type" value="Genomic_DNA"/>
</dbReference>
<reference evidence="1 2" key="1">
    <citation type="submission" date="2020-11" db="EMBL/GenBank/DDBJ databases">
        <authorList>
            <person name="Wallbank WR R."/>
            <person name="Pardo Diaz C."/>
            <person name="Kozak K."/>
            <person name="Martin S."/>
            <person name="Jiggins C."/>
            <person name="Moest M."/>
            <person name="Warren A I."/>
            <person name="Generalovic N T."/>
            <person name="Byers J.R.P. K."/>
            <person name="Montejo-Kovacevich G."/>
            <person name="Yen C E."/>
        </authorList>
    </citation>
    <scope>NUCLEOTIDE SEQUENCE [LARGE SCALE GENOMIC DNA]</scope>
</reference>
<dbReference type="Proteomes" id="UP000594454">
    <property type="component" value="Chromosome 1"/>
</dbReference>
<evidence type="ECO:0000313" key="1">
    <source>
        <dbReference type="EMBL" id="CAD7076842.1"/>
    </source>
</evidence>
<accession>A0A7R8YLX0</accession>
<name>A0A7R8YLX0_HERIL</name>
<evidence type="ECO:0000313" key="2">
    <source>
        <dbReference type="Proteomes" id="UP000594454"/>
    </source>
</evidence>
<gene>
    <name evidence="1" type="ORF">HERILL_LOCUS233</name>
</gene>
<sequence>MASLYENETWELTSLPKDRARWIHACTQRNGKKLILVLFADDGVVAATDYYELETFQKEMKSKFKVTSKEADYFLGLEIEQDTEHKTN</sequence>
<dbReference type="AlphaFoldDB" id="A0A7R8YLX0"/>
<dbReference type="InParanoid" id="A0A7R8YLX0"/>
<proteinExistence type="predicted"/>
<keyword evidence="2" id="KW-1185">Reference proteome</keyword>
<organism evidence="1 2">
    <name type="scientific">Hermetia illucens</name>
    <name type="common">Black soldier fly</name>
    <dbReference type="NCBI Taxonomy" id="343691"/>
    <lineage>
        <taxon>Eukaryota</taxon>
        <taxon>Metazoa</taxon>
        <taxon>Ecdysozoa</taxon>
        <taxon>Arthropoda</taxon>
        <taxon>Hexapoda</taxon>
        <taxon>Insecta</taxon>
        <taxon>Pterygota</taxon>
        <taxon>Neoptera</taxon>
        <taxon>Endopterygota</taxon>
        <taxon>Diptera</taxon>
        <taxon>Brachycera</taxon>
        <taxon>Stratiomyomorpha</taxon>
        <taxon>Stratiomyidae</taxon>
        <taxon>Hermetiinae</taxon>
        <taxon>Hermetia</taxon>
    </lineage>
</organism>
<protein>
    <submittedName>
        <fullName evidence="1">Uncharacterized protein</fullName>
    </submittedName>
</protein>